<dbReference type="STRING" id="1121001.SAMN02745857_00403"/>
<dbReference type="InterPro" id="IPR036291">
    <property type="entry name" value="NAD(P)-bd_dom_sf"/>
</dbReference>
<proteinExistence type="inferred from homology"/>
<dbReference type="PANTHER" id="PTHR43708:SF5">
    <property type="entry name" value="CONSERVED EXPRESSED OXIDOREDUCTASE (EUROFUNG)-RELATED"/>
    <property type="match status" value="1"/>
</dbReference>
<feature type="domain" description="Gfo/Idh/MocA-like oxidoreductase N-terminal" evidence="3">
    <location>
        <begin position="5"/>
        <end position="122"/>
    </location>
</feature>
<evidence type="ECO:0000256" key="1">
    <source>
        <dbReference type="ARBA" id="ARBA00010928"/>
    </source>
</evidence>
<dbReference type="Gene3D" id="3.40.50.720">
    <property type="entry name" value="NAD(P)-binding Rossmann-like Domain"/>
    <property type="match status" value="1"/>
</dbReference>
<dbReference type="AlphaFoldDB" id="A0A1W1X1C9"/>
<dbReference type="NCBIfam" id="NF008607">
    <property type="entry name" value="PRK11579.1"/>
    <property type="match status" value="1"/>
</dbReference>
<evidence type="ECO:0000259" key="3">
    <source>
        <dbReference type="Pfam" id="PF01408"/>
    </source>
</evidence>
<evidence type="ECO:0000259" key="4">
    <source>
        <dbReference type="Pfam" id="PF02894"/>
    </source>
</evidence>
<comment type="similarity">
    <text evidence="1">Belongs to the Gfo/Idh/MocA family.</text>
</comment>
<dbReference type="GO" id="GO:0000166">
    <property type="term" value="F:nucleotide binding"/>
    <property type="evidence" value="ECO:0007669"/>
    <property type="project" value="InterPro"/>
</dbReference>
<name>A0A1W1X1C9_9NEIS</name>
<dbReference type="PANTHER" id="PTHR43708">
    <property type="entry name" value="CONSERVED EXPRESSED OXIDOREDUCTASE (EUROFUNG)"/>
    <property type="match status" value="1"/>
</dbReference>
<dbReference type="SUPFAM" id="SSF51735">
    <property type="entry name" value="NAD(P)-binding Rossmann-fold domains"/>
    <property type="match status" value="1"/>
</dbReference>
<dbReference type="RefSeq" id="WP_084088875.1">
    <property type="nucleotide sequence ID" value="NZ_FWXD01000002.1"/>
</dbReference>
<gene>
    <name evidence="5" type="ORF">SAMN02745857_00403</name>
</gene>
<evidence type="ECO:0000256" key="2">
    <source>
        <dbReference type="ARBA" id="ARBA00023002"/>
    </source>
</evidence>
<dbReference type="InterPro" id="IPR051317">
    <property type="entry name" value="Gfo/Idh/MocA_oxidoreduct"/>
</dbReference>
<dbReference type="InterPro" id="IPR000683">
    <property type="entry name" value="Gfo/Idh/MocA-like_OxRdtase_N"/>
</dbReference>
<dbReference type="OrthoDB" id="9774191at2"/>
<dbReference type="Pfam" id="PF02894">
    <property type="entry name" value="GFO_IDH_MocA_C"/>
    <property type="match status" value="1"/>
</dbReference>
<organism evidence="5 6">
    <name type="scientific">Andreprevotia lacus DSM 23236</name>
    <dbReference type="NCBI Taxonomy" id="1121001"/>
    <lineage>
        <taxon>Bacteria</taxon>
        <taxon>Pseudomonadati</taxon>
        <taxon>Pseudomonadota</taxon>
        <taxon>Betaproteobacteria</taxon>
        <taxon>Neisseriales</taxon>
        <taxon>Chitinibacteraceae</taxon>
        <taxon>Andreprevotia</taxon>
    </lineage>
</organism>
<dbReference type="Proteomes" id="UP000192761">
    <property type="component" value="Unassembled WGS sequence"/>
</dbReference>
<dbReference type="GO" id="GO:0016491">
    <property type="term" value="F:oxidoreductase activity"/>
    <property type="evidence" value="ECO:0007669"/>
    <property type="project" value="UniProtKB-KW"/>
</dbReference>
<evidence type="ECO:0000313" key="5">
    <source>
        <dbReference type="EMBL" id="SMC17769.1"/>
    </source>
</evidence>
<protein>
    <submittedName>
        <fullName evidence="5">Predicted dehydrogenase</fullName>
    </submittedName>
</protein>
<accession>A0A1W1X1C9</accession>
<sequence>MTTPLNVALLGYGYAGKTFHAPLIAATPGLHLTAVLSSSPAKVHADFPAAQVHAEAAAILADPLIQLVVIATPNDTHHPLAKTALLAGKHVVVDKPFTLTVAEARELEQIAGERGLLLSVFHNRRWDADFLTVKHLIESGQLGRVAQFESHFDRFRPEVRQRWREGAGAGAGLWYDLGPHVIDQALQLFGKPQAVYADLAVRRDGGLSVDDAHVLLRYADKRVILSASMLVAGGSPRFVVHGTRASFVKYGLDTQEDMLKAGLQPGCAGWGDDPRHGELLIGTAGEPQRESVPTLTGDYRAYYGGVHAAITQGAANPVPADQAIAVMEILELALRSSEAKRELSL</sequence>
<dbReference type="Gene3D" id="3.30.360.10">
    <property type="entry name" value="Dihydrodipicolinate Reductase, domain 2"/>
    <property type="match status" value="1"/>
</dbReference>
<keyword evidence="2" id="KW-0560">Oxidoreductase</keyword>
<feature type="domain" description="Gfo/Idh/MocA-like oxidoreductase C-terminal" evidence="4">
    <location>
        <begin position="134"/>
        <end position="343"/>
    </location>
</feature>
<keyword evidence="6" id="KW-1185">Reference proteome</keyword>
<dbReference type="Pfam" id="PF01408">
    <property type="entry name" value="GFO_IDH_MocA"/>
    <property type="match status" value="1"/>
</dbReference>
<reference evidence="5 6" key="1">
    <citation type="submission" date="2017-04" db="EMBL/GenBank/DDBJ databases">
        <authorList>
            <person name="Afonso C.L."/>
            <person name="Miller P.J."/>
            <person name="Scott M.A."/>
            <person name="Spackman E."/>
            <person name="Goraichik I."/>
            <person name="Dimitrov K.M."/>
            <person name="Suarez D.L."/>
            <person name="Swayne D.E."/>
        </authorList>
    </citation>
    <scope>NUCLEOTIDE SEQUENCE [LARGE SCALE GENOMIC DNA]</scope>
    <source>
        <strain evidence="5 6">DSM 23236</strain>
    </source>
</reference>
<dbReference type="EMBL" id="FWXD01000002">
    <property type="protein sequence ID" value="SMC17769.1"/>
    <property type="molecule type" value="Genomic_DNA"/>
</dbReference>
<dbReference type="InterPro" id="IPR004104">
    <property type="entry name" value="Gfo/Idh/MocA-like_OxRdtase_C"/>
</dbReference>
<evidence type="ECO:0000313" key="6">
    <source>
        <dbReference type="Proteomes" id="UP000192761"/>
    </source>
</evidence>